<feature type="region of interest" description="Disordered" evidence="1">
    <location>
        <begin position="1"/>
        <end position="45"/>
    </location>
</feature>
<dbReference type="EMBL" id="QXFV01000134">
    <property type="protein sequence ID" value="KAE9049210.1"/>
    <property type="molecule type" value="Genomic_DNA"/>
</dbReference>
<evidence type="ECO:0000313" key="5">
    <source>
        <dbReference type="EMBL" id="KAE9356373.1"/>
    </source>
</evidence>
<dbReference type="SMART" id="SM00333">
    <property type="entry name" value="TUDOR"/>
    <property type="match status" value="1"/>
</dbReference>
<feature type="compositionally biased region" description="Acidic residues" evidence="1">
    <location>
        <begin position="28"/>
        <end position="45"/>
    </location>
</feature>
<dbReference type="AlphaFoldDB" id="A0A6A3NUI8"/>
<evidence type="ECO:0000256" key="1">
    <source>
        <dbReference type="SAM" id="MobiDB-lite"/>
    </source>
</evidence>
<evidence type="ECO:0000313" key="6">
    <source>
        <dbReference type="Proteomes" id="UP000429607"/>
    </source>
</evidence>
<dbReference type="EMBL" id="QXFT01000073">
    <property type="protein sequence ID" value="KAE9356373.1"/>
    <property type="molecule type" value="Genomic_DNA"/>
</dbReference>
<protein>
    <recommendedName>
        <fullName evidence="2">Tudor domain-containing protein</fullName>
    </recommendedName>
</protein>
<dbReference type="Proteomes" id="UP000434957">
    <property type="component" value="Unassembled WGS sequence"/>
</dbReference>
<dbReference type="Proteomes" id="UP000435112">
    <property type="component" value="Unassembled WGS sequence"/>
</dbReference>
<dbReference type="EMBL" id="QXFU01000074">
    <property type="protein sequence ID" value="KAE9045379.1"/>
    <property type="molecule type" value="Genomic_DNA"/>
</dbReference>
<keyword evidence="7" id="KW-1185">Reference proteome</keyword>
<evidence type="ECO:0000313" key="7">
    <source>
        <dbReference type="Proteomes" id="UP000434957"/>
    </source>
</evidence>
<accession>A0A6A3NUI8</accession>
<evidence type="ECO:0000313" key="3">
    <source>
        <dbReference type="EMBL" id="KAE9045379.1"/>
    </source>
</evidence>
<gene>
    <name evidence="4" type="ORF">PR001_g3532</name>
    <name evidence="3" type="ORF">PR002_g2242</name>
    <name evidence="5" type="ORF">PR003_g2341</name>
</gene>
<name>A0A6A3NUI8_9STRA</name>
<feature type="domain" description="Tudor" evidence="2">
    <location>
        <begin position="68"/>
        <end position="128"/>
    </location>
</feature>
<organism evidence="4 6">
    <name type="scientific">Phytophthora rubi</name>
    <dbReference type="NCBI Taxonomy" id="129364"/>
    <lineage>
        <taxon>Eukaryota</taxon>
        <taxon>Sar</taxon>
        <taxon>Stramenopiles</taxon>
        <taxon>Oomycota</taxon>
        <taxon>Peronosporomycetes</taxon>
        <taxon>Peronosporales</taxon>
        <taxon>Peronosporaceae</taxon>
        <taxon>Phytophthora</taxon>
    </lineage>
</organism>
<dbReference type="InterPro" id="IPR002999">
    <property type="entry name" value="Tudor"/>
</dbReference>
<reference evidence="6 8" key="1">
    <citation type="submission" date="2018-09" db="EMBL/GenBank/DDBJ databases">
        <title>Genomic investigation of the strawberry pathogen Phytophthora fragariae indicates pathogenicity is determined by transcriptional variation in three key races.</title>
        <authorList>
            <person name="Adams T.M."/>
            <person name="Armitage A.D."/>
            <person name="Sobczyk M.K."/>
            <person name="Bates H.J."/>
            <person name="Dunwell J.M."/>
            <person name="Nellist C.F."/>
            <person name="Harrison R.J."/>
        </authorList>
    </citation>
    <scope>NUCLEOTIDE SEQUENCE [LARGE SCALE GENOMIC DNA]</scope>
    <source>
        <strain evidence="4 6">SCRP249</strain>
        <strain evidence="3 8">SCRP324</strain>
        <strain evidence="5 7">SCRP333</strain>
    </source>
</reference>
<sequence length="318" mass="35650">MASSSSECSTAFEGSVVSDVSASAASEQYDDDEFDDYSDSFESDDDAASSDAAVAVASVANSSEMEFVPLSVGTRVQVFWVEENEWFDGQIQRVEEVNNKPRYFILYDDGEQAWKGFAKIRPLPAALTTTDQYDQGQQLLPLSEQSARAIVGRKAIVYWPDEAEWFDGVVSTAQASPAALKIDYDDGDSRWEQEHTFNCILLLRSTVETPKASLSFPEVVSVPLFPPERVLYARPYSQVVSDHFQPLRIARPYRCAVDKHSESVIIARRPYSERRYLHAVHEALECSRCALHTTHHTIKVDTIAQTTLSSFHPESQFL</sequence>
<evidence type="ECO:0000259" key="2">
    <source>
        <dbReference type="SMART" id="SM00333"/>
    </source>
</evidence>
<feature type="compositionally biased region" description="Low complexity" evidence="1">
    <location>
        <begin position="15"/>
        <end position="27"/>
    </location>
</feature>
<proteinExistence type="predicted"/>
<dbReference type="Proteomes" id="UP000429607">
    <property type="component" value="Unassembled WGS sequence"/>
</dbReference>
<evidence type="ECO:0000313" key="8">
    <source>
        <dbReference type="Proteomes" id="UP000435112"/>
    </source>
</evidence>
<dbReference type="Gene3D" id="2.30.30.140">
    <property type="match status" value="2"/>
</dbReference>
<evidence type="ECO:0000313" key="4">
    <source>
        <dbReference type="EMBL" id="KAE9049210.1"/>
    </source>
</evidence>
<comment type="caution">
    <text evidence="4">The sequence shown here is derived from an EMBL/GenBank/DDBJ whole genome shotgun (WGS) entry which is preliminary data.</text>
</comment>
<dbReference type="OrthoDB" id="79171at2759"/>